<dbReference type="SUPFAM" id="SSF51735">
    <property type="entry name" value="NAD(P)-binding Rossmann-fold domains"/>
    <property type="match status" value="1"/>
</dbReference>
<accession>A0AA40BFB4</accession>
<proteinExistence type="predicted"/>
<dbReference type="Proteomes" id="UP001172101">
    <property type="component" value="Unassembled WGS sequence"/>
</dbReference>
<name>A0AA40BFB4_9PEZI</name>
<dbReference type="Pfam" id="PF01370">
    <property type="entry name" value="Epimerase"/>
    <property type="match status" value="1"/>
</dbReference>
<gene>
    <name evidence="3" type="ORF">B0T26DRAFT_866509</name>
</gene>
<evidence type="ECO:0000313" key="3">
    <source>
        <dbReference type="EMBL" id="KAK0733185.1"/>
    </source>
</evidence>
<dbReference type="InterPro" id="IPR036291">
    <property type="entry name" value="NAD(P)-bd_dom_sf"/>
</dbReference>
<dbReference type="FunFam" id="3.40.50.720:FF:000418">
    <property type="entry name" value="UDP-glucose 4-epimerase 5"/>
    <property type="match status" value="1"/>
</dbReference>
<organism evidence="3 4">
    <name type="scientific">Lasiosphaeria miniovina</name>
    <dbReference type="NCBI Taxonomy" id="1954250"/>
    <lineage>
        <taxon>Eukaryota</taxon>
        <taxon>Fungi</taxon>
        <taxon>Dikarya</taxon>
        <taxon>Ascomycota</taxon>
        <taxon>Pezizomycotina</taxon>
        <taxon>Sordariomycetes</taxon>
        <taxon>Sordariomycetidae</taxon>
        <taxon>Sordariales</taxon>
        <taxon>Lasiosphaeriaceae</taxon>
        <taxon>Lasiosphaeria</taxon>
    </lineage>
</organism>
<dbReference type="GO" id="GO:0005996">
    <property type="term" value="P:monosaccharide metabolic process"/>
    <property type="evidence" value="ECO:0007669"/>
    <property type="project" value="TreeGrafter"/>
</dbReference>
<dbReference type="AlphaFoldDB" id="A0AA40BFB4"/>
<reference evidence="3" key="1">
    <citation type="submission" date="2023-06" db="EMBL/GenBank/DDBJ databases">
        <title>Genome-scale phylogeny and comparative genomics of the fungal order Sordariales.</title>
        <authorList>
            <consortium name="Lawrence Berkeley National Laboratory"/>
            <person name="Hensen N."/>
            <person name="Bonometti L."/>
            <person name="Westerberg I."/>
            <person name="Brannstrom I.O."/>
            <person name="Guillou S."/>
            <person name="Cros-Aarteil S."/>
            <person name="Calhoun S."/>
            <person name="Haridas S."/>
            <person name="Kuo A."/>
            <person name="Mondo S."/>
            <person name="Pangilinan J."/>
            <person name="Riley R."/>
            <person name="LaButti K."/>
            <person name="Andreopoulos B."/>
            <person name="Lipzen A."/>
            <person name="Chen C."/>
            <person name="Yanf M."/>
            <person name="Daum C."/>
            <person name="Ng V."/>
            <person name="Clum A."/>
            <person name="Steindorff A."/>
            <person name="Ohm R."/>
            <person name="Martin F."/>
            <person name="Silar P."/>
            <person name="Natvig D."/>
            <person name="Lalanne C."/>
            <person name="Gautier V."/>
            <person name="Ament-velasquez S.L."/>
            <person name="Kruys A."/>
            <person name="Hutchinson M.I."/>
            <person name="Powell A.J."/>
            <person name="Barry K."/>
            <person name="Miller A.N."/>
            <person name="Grigoriev I.V."/>
            <person name="Debuchy R."/>
            <person name="Gladieux P."/>
            <person name="Thoren M.H."/>
            <person name="Johannesson H."/>
        </authorList>
    </citation>
    <scope>NUCLEOTIDE SEQUENCE</scope>
    <source>
        <strain evidence="3">SMH2392-1A</strain>
    </source>
</reference>
<feature type="region of interest" description="Disordered" evidence="1">
    <location>
        <begin position="1"/>
        <end position="31"/>
    </location>
</feature>
<keyword evidence="4" id="KW-1185">Reference proteome</keyword>
<dbReference type="PANTHER" id="PTHR43725:SF3">
    <property type="entry name" value="UDP-GLUCOSE 4-EPIMERASE (EUROFUNG)"/>
    <property type="match status" value="1"/>
</dbReference>
<evidence type="ECO:0000313" key="4">
    <source>
        <dbReference type="Proteomes" id="UP001172101"/>
    </source>
</evidence>
<comment type="caution">
    <text evidence="3">The sequence shown here is derived from an EMBL/GenBank/DDBJ whole genome shotgun (WGS) entry which is preliminary data.</text>
</comment>
<sequence>MDNYDDSLPSSSPASWSPSSPPTTPEISDDGFDIERLPSLFESRAGNAETAGSNGRELLSPQHVSNGSPTFVLVIGGLGYIGSHTVLELLRASQNVIIVDNLSNSYESVLDSIKLLTANHCKVEGIPVPLIHFHRLDYRSRSMRFLLESYTDLVMTIDAGGQQNMTYRSRIESVIHFAAYKSVVDSLKHPLRYYQNNVCGLVSLLQQLDKYGIHNFIFSSSATVYGTKSNSGRPLQEEDVVHHAEEHVDLAGTSSVLQPSAVGLSCPYARTKYFSEAILADVAATNAAWRIVALRYFNPVGCDPSGLLGENPRGEATNLYPVLTQVLAGVRKSLDVFGTDWATPDGTAIRDFIHVLDVARGHMAAMAWNAARGDGFRAFNLGSGSGTSVLEAVRSLEAAAGRSIPLTWSGRRPGDVGVCVASTERAQNELGWSPHESVAQCAADLWNFVKRRMARDGTSGSALQELASLRVNVKLDRFGLASARHNRAACILGPFFQFLEDEGRKVLAAEILAWIDRYHSS</sequence>
<dbReference type="RefSeq" id="XP_060302062.1">
    <property type="nucleotide sequence ID" value="XM_060447823.1"/>
</dbReference>
<dbReference type="GO" id="GO:0003978">
    <property type="term" value="F:UDP-glucose 4-epimerase activity"/>
    <property type="evidence" value="ECO:0007669"/>
    <property type="project" value="TreeGrafter"/>
</dbReference>
<dbReference type="InterPro" id="IPR001509">
    <property type="entry name" value="Epimerase_deHydtase"/>
</dbReference>
<protein>
    <recommendedName>
        <fullName evidence="2">NAD-dependent epimerase/dehydratase domain-containing protein</fullName>
    </recommendedName>
</protein>
<feature type="compositionally biased region" description="Low complexity" evidence="1">
    <location>
        <begin position="7"/>
        <end position="18"/>
    </location>
</feature>
<dbReference type="GO" id="GO:0005829">
    <property type="term" value="C:cytosol"/>
    <property type="evidence" value="ECO:0007669"/>
    <property type="project" value="TreeGrafter"/>
</dbReference>
<dbReference type="EMBL" id="JAUIRO010000001">
    <property type="protein sequence ID" value="KAK0733185.1"/>
    <property type="molecule type" value="Genomic_DNA"/>
</dbReference>
<dbReference type="GeneID" id="85331093"/>
<evidence type="ECO:0000256" key="1">
    <source>
        <dbReference type="SAM" id="MobiDB-lite"/>
    </source>
</evidence>
<dbReference type="Gene3D" id="3.40.50.720">
    <property type="entry name" value="NAD(P)-binding Rossmann-like Domain"/>
    <property type="match status" value="1"/>
</dbReference>
<dbReference type="Gene3D" id="3.90.25.10">
    <property type="entry name" value="UDP-galactose 4-epimerase, domain 1"/>
    <property type="match status" value="1"/>
</dbReference>
<feature type="domain" description="NAD-dependent epimerase/dehydratase" evidence="2">
    <location>
        <begin position="72"/>
        <end position="382"/>
    </location>
</feature>
<dbReference type="PANTHER" id="PTHR43725">
    <property type="entry name" value="UDP-GLUCOSE 4-EPIMERASE"/>
    <property type="match status" value="1"/>
</dbReference>
<evidence type="ECO:0000259" key="2">
    <source>
        <dbReference type="Pfam" id="PF01370"/>
    </source>
</evidence>